<dbReference type="InterPro" id="IPR008538">
    <property type="entry name" value="Uma2"/>
</dbReference>
<dbReference type="CDD" id="cd06260">
    <property type="entry name" value="DUF820-like"/>
    <property type="match status" value="1"/>
</dbReference>
<protein>
    <recommendedName>
        <fullName evidence="5">DNA binding domain protein, excisionase family</fullName>
    </recommendedName>
</protein>
<dbReference type="Proteomes" id="UP000006443">
    <property type="component" value="Unassembled WGS sequence"/>
</dbReference>
<feature type="domain" description="Helix-turn-helix" evidence="2">
    <location>
        <begin position="8"/>
        <end position="53"/>
    </location>
</feature>
<evidence type="ECO:0008006" key="5">
    <source>
        <dbReference type="Google" id="ProtNLM"/>
    </source>
</evidence>
<gene>
    <name evidence="3" type="ORF">DealDRAFT_0201</name>
</gene>
<dbReference type="Pfam" id="PF12728">
    <property type="entry name" value="HTH_17"/>
    <property type="match status" value="1"/>
</dbReference>
<proteinExistence type="predicted"/>
<dbReference type="InterPro" id="IPR012296">
    <property type="entry name" value="Nuclease_put_TT1808"/>
</dbReference>
<dbReference type="Gene3D" id="3.90.1570.10">
    <property type="entry name" value="tt1808, chain A"/>
    <property type="match status" value="1"/>
</dbReference>
<dbReference type="eggNOG" id="COG4636">
    <property type="taxonomic scope" value="Bacteria"/>
</dbReference>
<evidence type="ECO:0000259" key="1">
    <source>
        <dbReference type="Pfam" id="PF05685"/>
    </source>
</evidence>
<dbReference type="PANTHER" id="PTHR34107">
    <property type="entry name" value="SLL0198 PROTEIN-RELATED"/>
    <property type="match status" value="1"/>
</dbReference>
<name>C0GCJ2_DETAL</name>
<accession>C0GCJ2</accession>
<evidence type="ECO:0000313" key="3">
    <source>
        <dbReference type="EMBL" id="EEG78927.1"/>
    </source>
</evidence>
<dbReference type="STRING" id="555088.DealDRAFT_0201"/>
<dbReference type="AlphaFoldDB" id="C0GCJ2"/>
<sequence length="250" mass="28989">MSYDKELITAQALAAALNLSVETIWRYTREKKIPYVELGKKQYRYNLEEVVKALSTSPVREKTAEYKSDKEYTYDDYLQLPEEPGYRFEILEGTLVKEPSPNVTHQRVIRRLVRMLEDYFWQVDTEGEVFISPLDVTLGNLTVVQPDLFYISGKQKSAIEDQRIDGAPTLAVEILSPTTSRKDRMQKRQIYQKAGVQHYWLVSPEDKTFECFVLRDGFYAVAAQGMDDEVLEHPNFPGLSVPLKELWHNP</sequence>
<dbReference type="Pfam" id="PF05685">
    <property type="entry name" value="Uma2"/>
    <property type="match status" value="1"/>
</dbReference>
<comment type="caution">
    <text evidence="3">The sequence shown here is derived from an EMBL/GenBank/DDBJ whole genome shotgun (WGS) entry which is preliminary data.</text>
</comment>
<dbReference type="RefSeq" id="WP_008513997.1">
    <property type="nucleotide sequence ID" value="NZ_ACJM01000001.1"/>
</dbReference>
<dbReference type="InterPro" id="IPR041657">
    <property type="entry name" value="HTH_17"/>
</dbReference>
<dbReference type="EMBL" id="ACJM01000001">
    <property type="protein sequence ID" value="EEG78927.1"/>
    <property type="molecule type" value="Genomic_DNA"/>
</dbReference>
<dbReference type="PANTHER" id="PTHR34107:SF4">
    <property type="entry name" value="SLL1222 PROTEIN"/>
    <property type="match status" value="1"/>
</dbReference>
<dbReference type="SUPFAM" id="SSF46955">
    <property type="entry name" value="Putative DNA-binding domain"/>
    <property type="match status" value="1"/>
</dbReference>
<evidence type="ECO:0000259" key="2">
    <source>
        <dbReference type="Pfam" id="PF12728"/>
    </source>
</evidence>
<evidence type="ECO:0000313" key="4">
    <source>
        <dbReference type="Proteomes" id="UP000006443"/>
    </source>
</evidence>
<organism evidence="3 4">
    <name type="scientific">Dethiobacter alkaliphilus AHT 1</name>
    <dbReference type="NCBI Taxonomy" id="555088"/>
    <lineage>
        <taxon>Bacteria</taxon>
        <taxon>Bacillati</taxon>
        <taxon>Bacillota</taxon>
        <taxon>Dethiobacteria</taxon>
        <taxon>Dethiobacterales</taxon>
        <taxon>Dethiobacteraceae</taxon>
        <taxon>Dethiobacter</taxon>
    </lineage>
</organism>
<dbReference type="InterPro" id="IPR011335">
    <property type="entry name" value="Restrct_endonuc-II-like"/>
</dbReference>
<feature type="domain" description="Putative restriction endonuclease" evidence="1">
    <location>
        <begin position="75"/>
        <end position="243"/>
    </location>
</feature>
<keyword evidence="4" id="KW-1185">Reference proteome</keyword>
<reference evidence="3 4" key="1">
    <citation type="submission" date="2009-02" db="EMBL/GenBank/DDBJ databases">
        <title>Sequencing of the draft genome and assembly of Dethiobacter alkaliphilus AHT 1.</title>
        <authorList>
            <consortium name="US DOE Joint Genome Institute (JGI-PGF)"/>
            <person name="Lucas S."/>
            <person name="Copeland A."/>
            <person name="Lapidus A."/>
            <person name="Glavina del Rio T."/>
            <person name="Dalin E."/>
            <person name="Tice H."/>
            <person name="Bruce D."/>
            <person name="Goodwin L."/>
            <person name="Pitluck S."/>
            <person name="Larimer F."/>
            <person name="Land M.L."/>
            <person name="Hauser L."/>
            <person name="Muyzer G."/>
        </authorList>
    </citation>
    <scope>NUCLEOTIDE SEQUENCE [LARGE SCALE GENOMIC DNA]</scope>
    <source>
        <strain evidence="3 4">AHT 1</strain>
    </source>
</reference>
<dbReference type="OrthoDB" id="9798254at2"/>
<dbReference type="InterPro" id="IPR009061">
    <property type="entry name" value="DNA-bd_dom_put_sf"/>
</dbReference>
<dbReference type="SUPFAM" id="SSF52980">
    <property type="entry name" value="Restriction endonuclease-like"/>
    <property type="match status" value="1"/>
</dbReference>